<accession>G2P9C0</accession>
<dbReference type="Gene3D" id="3.90.226.10">
    <property type="entry name" value="2-enoyl-CoA Hydratase, Chain A, domain 1"/>
    <property type="match status" value="1"/>
</dbReference>
<dbReference type="SUPFAM" id="SSF52096">
    <property type="entry name" value="ClpP/crotonase"/>
    <property type="match status" value="1"/>
</dbReference>
<feature type="region of interest" description="Disordered" evidence="2">
    <location>
        <begin position="281"/>
        <end position="314"/>
    </location>
</feature>
<dbReference type="GO" id="GO:0016853">
    <property type="term" value="F:isomerase activity"/>
    <property type="evidence" value="ECO:0007669"/>
    <property type="project" value="UniProtKB-KW"/>
</dbReference>
<dbReference type="CDD" id="cd06558">
    <property type="entry name" value="crotonase-like"/>
    <property type="match status" value="1"/>
</dbReference>
<dbReference type="InterPro" id="IPR029045">
    <property type="entry name" value="ClpP/crotonase-like_dom_sf"/>
</dbReference>
<reference evidence="3" key="1">
    <citation type="submission" date="2011-08" db="EMBL/GenBank/DDBJ databases">
        <title>Complete sequence of chromosome of Streptomyces violaceusniger Tu 4113.</title>
        <authorList>
            <consortium name="US DOE Joint Genome Institute"/>
            <person name="Lucas S."/>
            <person name="Han J."/>
            <person name="Lapidus A."/>
            <person name="Cheng J.-F."/>
            <person name="Goodwin L."/>
            <person name="Pitluck S."/>
            <person name="Peters L."/>
            <person name="Ivanova N."/>
            <person name="Daligault H."/>
            <person name="Detter J.C."/>
            <person name="Han C."/>
            <person name="Tapia R."/>
            <person name="Land M."/>
            <person name="Hauser L."/>
            <person name="Kyrpides N."/>
            <person name="Ivanova N."/>
            <person name="Pagani I."/>
            <person name="Hagen A."/>
            <person name="Katz L."/>
            <person name="Fiedler H.-P."/>
            <person name="Keasling J."/>
            <person name="Fortman J."/>
            <person name="Woyke T."/>
        </authorList>
    </citation>
    <scope>NUCLEOTIDE SEQUENCE [LARGE SCALE GENOMIC DNA]</scope>
    <source>
        <strain evidence="3">Tu 4113</strain>
    </source>
</reference>
<dbReference type="KEGG" id="svl:Strvi_8710"/>
<feature type="compositionally biased region" description="Polar residues" evidence="2">
    <location>
        <begin position="1"/>
        <end position="10"/>
    </location>
</feature>
<gene>
    <name evidence="3" type="ORF">Strvi_8710</name>
</gene>
<dbReference type="HOGENOM" id="CLU_009834_7_3_11"/>
<evidence type="ECO:0000313" key="3">
    <source>
        <dbReference type="EMBL" id="AEM88014.1"/>
    </source>
</evidence>
<dbReference type="Proteomes" id="UP000008703">
    <property type="component" value="Chromosome"/>
</dbReference>
<evidence type="ECO:0000256" key="1">
    <source>
        <dbReference type="ARBA" id="ARBA00005254"/>
    </source>
</evidence>
<dbReference type="Gene3D" id="1.10.12.10">
    <property type="entry name" value="Lyase 2-enoyl-coa Hydratase, Chain A, domain 2"/>
    <property type="match status" value="1"/>
</dbReference>
<dbReference type="PANTHER" id="PTHR42964">
    <property type="entry name" value="ENOYL-COA HYDRATASE"/>
    <property type="match status" value="1"/>
</dbReference>
<dbReference type="EMBL" id="CP002994">
    <property type="protein sequence ID" value="AEM88014.1"/>
    <property type="molecule type" value="Genomic_DNA"/>
</dbReference>
<dbReference type="PANTHER" id="PTHR42964:SF1">
    <property type="entry name" value="POLYKETIDE BIOSYNTHESIS ENOYL-COA HYDRATASE PKSH-RELATED"/>
    <property type="match status" value="1"/>
</dbReference>
<keyword evidence="4" id="KW-1185">Reference proteome</keyword>
<dbReference type="eggNOG" id="COG1024">
    <property type="taxonomic scope" value="Bacteria"/>
</dbReference>
<feature type="region of interest" description="Disordered" evidence="2">
    <location>
        <begin position="1"/>
        <end position="26"/>
    </location>
</feature>
<evidence type="ECO:0000256" key="2">
    <source>
        <dbReference type="SAM" id="MobiDB-lite"/>
    </source>
</evidence>
<name>G2P9C0_STRV4</name>
<organism evidence="3 4">
    <name type="scientific">Streptomyces violaceusniger (strain Tu 4113)</name>
    <dbReference type="NCBI Taxonomy" id="653045"/>
    <lineage>
        <taxon>Bacteria</taxon>
        <taxon>Bacillati</taxon>
        <taxon>Actinomycetota</taxon>
        <taxon>Actinomycetes</taxon>
        <taxon>Kitasatosporales</taxon>
        <taxon>Streptomycetaceae</taxon>
        <taxon>Streptomyces</taxon>
        <taxon>Streptomyces violaceusniger group</taxon>
    </lineage>
</organism>
<dbReference type="InterPro" id="IPR001753">
    <property type="entry name" value="Enoyl-CoA_hydra/iso"/>
</dbReference>
<dbReference type="InterPro" id="IPR051683">
    <property type="entry name" value="Enoyl-CoA_Hydratase/Isomerase"/>
</dbReference>
<dbReference type="Pfam" id="PF00378">
    <property type="entry name" value="ECH_1"/>
    <property type="match status" value="1"/>
</dbReference>
<dbReference type="NCBIfam" id="NF005879">
    <property type="entry name" value="PRK07827.1"/>
    <property type="match status" value="1"/>
</dbReference>
<dbReference type="InterPro" id="IPR014748">
    <property type="entry name" value="Enoyl-CoA_hydra_C"/>
</dbReference>
<sequence length="314" mass="31766">MTDGPTTQDVPPTGGPATGGSTTSGVRMPLIRSASARGITTLTLDSPHNRNALSTRLVAELREALAAAGRDDRVRAVLLTHTGTTFCAGADLSEPPSASGAAALVALLRSIVELPKPVVARVTGHVRAGGLGLLGACDISAAGRGASFAFTEARLGLAPAVISMPLLPRLDRRAAARYYLTGERFDAAEAARIGLVTIADPEGDADEALAPVLDGLRRGSPQGLAESKRLVTADVLRAFDRDGEPLAALSACLFASEEAREGMTAFLERREPVWVRETAAEAGADAQAAGDAGAAGAAGDAGATPDAGAAGASR</sequence>
<comment type="similarity">
    <text evidence="1">Belongs to the enoyl-CoA hydratase/isomerase family.</text>
</comment>
<protein>
    <submittedName>
        <fullName evidence="3">Enoyl-CoA hydratase/isomerase</fullName>
    </submittedName>
</protein>
<evidence type="ECO:0000313" key="4">
    <source>
        <dbReference type="Proteomes" id="UP000008703"/>
    </source>
</evidence>
<proteinExistence type="inferred from homology"/>
<dbReference type="AlphaFoldDB" id="G2P9C0"/>